<gene>
    <name evidence="1" type="ORF">HaLaN_17658</name>
</gene>
<keyword evidence="2" id="KW-1185">Reference proteome</keyword>
<comment type="caution">
    <text evidence="1">The sequence shown here is derived from an EMBL/GenBank/DDBJ whole genome shotgun (WGS) entry which is preliminary data.</text>
</comment>
<dbReference type="Proteomes" id="UP000485058">
    <property type="component" value="Unassembled WGS sequence"/>
</dbReference>
<sequence length="262" mass="28371">MLLVLTLDFNSTRVEIIARLATNNPQLKVVACGDALQSVFPDVINEEDAHLPGVGSHALSTWDMVPDMQRFSMDVCHRCPDPHVRFANAAMRSMHGGKLRIQPMKSSHPGVPGLSKPFLFVHPDLGLGKNCAASITAQQVCIIIQHFMQADSSLKPQDVAIIAMNTNSNAVFDQLGAKLPYLTKSDLATTTMDWSSASGKTVMLSVHGDKGRTHKLVVVLDLSHHNFPHKTTVDTGRELVDASIMNVACTRCQGTGVVVEPA</sequence>
<dbReference type="AlphaFoldDB" id="A0A699ZH71"/>
<protein>
    <recommendedName>
        <fullName evidence="3">DNA helicase</fullName>
    </recommendedName>
</protein>
<dbReference type="Gene3D" id="3.40.50.300">
    <property type="entry name" value="P-loop containing nucleotide triphosphate hydrolases"/>
    <property type="match status" value="1"/>
</dbReference>
<evidence type="ECO:0000313" key="2">
    <source>
        <dbReference type="Proteomes" id="UP000485058"/>
    </source>
</evidence>
<organism evidence="1 2">
    <name type="scientific">Haematococcus lacustris</name>
    <name type="common">Green alga</name>
    <name type="synonym">Haematococcus pluvialis</name>
    <dbReference type="NCBI Taxonomy" id="44745"/>
    <lineage>
        <taxon>Eukaryota</taxon>
        <taxon>Viridiplantae</taxon>
        <taxon>Chlorophyta</taxon>
        <taxon>core chlorophytes</taxon>
        <taxon>Chlorophyceae</taxon>
        <taxon>CS clade</taxon>
        <taxon>Chlamydomonadales</taxon>
        <taxon>Haematococcaceae</taxon>
        <taxon>Haematococcus</taxon>
    </lineage>
</organism>
<name>A0A699ZH71_HAELA</name>
<reference evidence="1 2" key="1">
    <citation type="submission" date="2020-02" db="EMBL/GenBank/DDBJ databases">
        <title>Draft genome sequence of Haematococcus lacustris strain NIES-144.</title>
        <authorList>
            <person name="Morimoto D."/>
            <person name="Nakagawa S."/>
            <person name="Yoshida T."/>
            <person name="Sawayama S."/>
        </authorList>
    </citation>
    <scope>NUCLEOTIDE SEQUENCE [LARGE SCALE GENOMIC DNA]</scope>
    <source>
        <strain evidence="1 2">NIES-144</strain>
    </source>
</reference>
<evidence type="ECO:0008006" key="3">
    <source>
        <dbReference type="Google" id="ProtNLM"/>
    </source>
</evidence>
<evidence type="ECO:0000313" key="1">
    <source>
        <dbReference type="EMBL" id="GFH20520.1"/>
    </source>
</evidence>
<accession>A0A699ZH71</accession>
<dbReference type="InterPro" id="IPR027417">
    <property type="entry name" value="P-loop_NTPase"/>
</dbReference>
<dbReference type="SUPFAM" id="SSF52540">
    <property type="entry name" value="P-loop containing nucleoside triphosphate hydrolases"/>
    <property type="match status" value="1"/>
</dbReference>
<proteinExistence type="predicted"/>
<dbReference type="EMBL" id="BLLF01001651">
    <property type="protein sequence ID" value="GFH20520.1"/>
    <property type="molecule type" value="Genomic_DNA"/>
</dbReference>